<organism evidence="5 6">
    <name type="scientific">Meloidogyne hapla</name>
    <name type="common">Root-knot nematode worm</name>
    <dbReference type="NCBI Taxonomy" id="6305"/>
    <lineage>
        <taxon>Eukaryota</taxon>
        <taxon>Metazoa</taxon>
        <taxon>Ecdysozoa</taxon>
        <taxon>Nematoda</taxon>
        <taxon>Chromadorea</taxon>
        <taxon>Rhabditida</taxon>
        <taxon>Tylenchina</taxon>
        <taxon>Tylenchomorpha</taxon>
        <taxon>Tylenchoidea</taxon>
        <taxon>Meloidogynidae</taxon>
        <taxon>Meloidogyninae</taxon>
        <taxon>Meloidogyne</taxon>
    </lineage>
</organism>
<dbReference type="OMA" id="IVYSHEM"/>
<dbReference type="GO" id="GO:0008234">
    <property type="term" value="F:cysteine-type peptidase activity"/>
    <property type="evidence" value="ECO:0007669"/>
    <property type="project" value="UniProtKB-KW"/>
</dbReference>
<keyword evidence="2" id="KW-0645">Protease</keyword>
<dbReference type="InterPro" id="IPR036440">
    <property type="entry name" value="Peptidase_C15-like_sf"/>
</dbReference>
<dbReference type="Pfam" id="PF01470">
    <property type="entry name" value="Peptidase_C15"/>
    <property type="match status" value="1"/>
</dbReference>
<keyword evidence="5" id="KW-1185">Reference proteome</keyword>
<dbReference type="PANTHER" id="PTHR23402">
    <property type="entry name" value="PROTEASE FAMILY C15 PYROGLUTAMYL-PEPTIDASE I-RELATED"/>
    <property type="match status" value="1"/>
</dbReference>
<dbReference type="InterPro" id="IPR016125">
    <property type="entry name" value="Peptidase_C15-like"/>
</dbReference>
<name>A0A1I8BVB0_MELHA</name>
<evidence type="ECO:0000256" key="1">
    <source>
        <dbReference type="ARBA" id="ARBA00006641"/>
    </source>
</evidence>
<dbReference type="WBParaSite" id="MhA1_Contig593.frz3.gene12">
    <property type="protein sequence ID" value="MhA1_Contig593.frz3.gene12"/>
    <property type="gene ID" value="MhA1_Contig593.frz3.gene12"/>
</dbReference>
<dbReference type="Proteomes" id="UP000095281">
    <property type="component" value="Unplaced"/>
</dbReference>
<comment type="similarity">
    <text evidence="1">Belongs to the peptidase C15 family.</text>
</comment>
<dbReference type="Gene3D" id="3.40.630.20">
    <property type="entry name" value="Peptidase C15, pyroglutamyl peptidase I-like"/>
    <property type="match status" value="1"/>
</dbReference>
<evidence type="ECO:0000256" key="2">
    <source>
        <dbReference type="ARBA" id="ARBA00022670"/>
    </source>
</evidence>
<proteinExistence type="inferred from homology"/>
<evidence type="ECO:0000256" key="4">
    <source>
        <dbReference type="ARBA" id="ARBA00022807"/>
    </source>
</evidence>
<sequence>MKIAVTGFGPFGDFSTNPSSVVVNGLKDVFEFEGIELLTRIVDVDYVEAKKCSEWACFEGSDFVVHVGVQPTPGRLMIESRSFKDGYIHQDINGSVPLMNCYKPGSEEKSELETCIDCEEVKQFVLDSLDLEELPLEIEVSNNPG</sequence>
<reference evidence="6" key="1">
    <citation type="submission" date="2016-11" db="UniProtKB">
        <authorList>
            <consortium name="WormBaseParasite"/>
        </authorList>
    </citation>
    <scope>IDENTIFICATION</scope>
</reference>
<evidence type="ECO:0000313" key="5">
    <source>
        <dbReference type="Proteomes" id="UP000095281"/>
    </source>
</evidence>
<evidence type="ECO:0000313" key="6">
    <source>
        <dbReference type="WBParaSite" id="MhA1_Contig593.frz3.gene12"/>
    </source>
</evidence>
<protein>
    <submittedName>
        <fullName evidence="6">Pyroglutamyl-peptidase 1</fullName>
    </submittedName>
</protein>
<keyword evidence="3" id="KW-0378">Hydrolase</keyword>
<accession>A0A1I8BVB0</accession>
<dbReference type="GO" id="GO:0006508">
    <property type="term" value="P:proteolysis"/>
    <property type="evidence" value="ECO:0007669"/>
    <property type="project" value="UniProtKB-KW"/>
</dbReference>
<dbReference type="SUPFAM" id="SSF53182">
    <property type="entry name" value="Pyrrolidone carboxyl peptidase (pyroglutamate aminopeptidase)"/>
    <property type="match status" value="1"/>
</dbReference>
<dbReference type="AlphaFoldDB" id="A0A1I8BVB0"/>
<keyword evidence="4" id="KW-0788">Thiol protease</keyword>
<evidence type="ECO:0000256" key="3">
    <source>
        <dbReference type="ARBA" id="ARBA00022801"/>
    </source>
</evidence>
<dbReference type="PANTHER" id="PTHR23402:SF1">
    <property type="entry name" value="PYROGLUTAMYL-PEPTIDASE I"/>
    <property type="match status" value="1"/>
</dbReference>